<name>A0A1R3IN02_9ROSI</name>
<evidence type="ECO:0000313" key="1">
    <source>
        <dbReference type="EMBL" id="OMO83952.1"/>
    </source>
</evidence>
<comment type="caution">
    <text evidence="1">The sequence shown here is derived from an EMBL/GenBank/DDBJ whole genome shotgun (WGS) entry which is preliminary data.</text>
</comment>
<evidence type="ECO:0000313" key="2">
    <source>
        <dbReference type="Proteomes" id="UP000187203"/>
    </source>
</evidence>
<gene>
    <name evidence="1" type="ORF">COLO4_22298</name>
</gene>
<accession>A0A1R3IN02</accession>
<dbReference type="Proteomes" id="UP000187203">
    <property type="component" value="Unassembled WGS sequence"/>
</dbReference>
<dbReference type="PANTHER" id="PTHR47074">
    <property type="entry name" value="BNAC02G40300D PROTEIN"/>
    <property type="match status" value="1"/>
</dbReference>
<dbReference type="AlphaFoldDB" id="A0A1R3IN02"/>
<sequence length="151" mass="16630">MKISVAYTCWGIWIARCNSVIGHKQDEGAAGGSFEENIRWTKPVEGRVKINCYGASCQKSQNSGVGLVARDSIFESRVASLWKIKPIVTDIQNLLGLIHATGIRVIKRSANSAADWFARQARLKMSYVELGQHQPSSIIGIWIRYGVGALP</sequence>
<organism evidence="1 2">
    <name type="scientific">Corchorus olitorius</name>
    <dbReference type="NCBI Taxonomy" id="93759"/>
    <lineage>
        <taxon>Eukaryota</taxon>
        <taxon>Viridiplantae</taxon>
        <taxon>Streptophyta</taxon>
        <taxon>Embryophyta</taxon>
        <taxon>Tracheophyta</taxon>
        <taxon>Spermatophyta</taxon>
        <taxon>Magnoliopsida</taxon>
        <taxon>eudicotyledons</taxon>
        <taxon>Gunneridae</taxon>
        <taxon>Pentapetalae</taxon>
        <taxon>rosids</taxon>
        <taxon>malvids</taxon>
        <taxon>Malvales</taxon>
        <taxon>Malvaceae</taxon>
        <taxon>Grewioideae</taxon>
        <taxon>Apeibeae</taxon>
        <taxon>Corchorus</taxon>
    </lineage>
</organism>
<dbReference type="EMBL" id="AWUE01017906">
    <property type="protein sequence ID" value="OMO83952.1"/>
    <property type="molecule type" value="Genomic_DNA"/>
</dbReference>
<protein>
    <submittedName>
        <fullName evidence="1">Uncharacterized protein</fullName>
    </submittedName>
</protein>
<dbReference type="InterPro" id="IPR052929">
    <property type="entry name" value="RNase_H-like_EbsB-rel"/>
</dbReference>
<proteinExistence type="predicted"/>
<keyword evidence="2" id="KW-1185">Reference proteome</keyword>
<reference evidence="2" key="1">
    <citation type="submission" date="2013-09" db="EMBL/GenBank/DDBJ databases">
        <title>Corchorus olitorius genome sequencing.</title>
        <authorList>
            <person name="Alam M."/>
            <person name="Haque M.S."/>
            <person name="Islam M.S."/>
            <person name="Emdad E.M."/>
            <person name="Islam M.M."/>
            <person name="Ahmed B."/>
            <person name="Halim A."/>
            <person name="Hossen Q.M.M."/>
            <person name="Hossain M.Z."/>
            <person name="Ahmed R."/>
            <person name="Khan M.M."/>
            <person name="Islam R."/>
            <person name="Rashid M.M."/>
            <person name="Khan S.A."/>
            <person name="Rahman M.S."/>
            <person name="Alam M."/>
            <person name="Yahiya A.S."/>
            <person name="Khan M.S."/>
            <person name="Azam M.S."/>
            <person name="Haque T."/>
            <person name="Lashkar M.Z.H."/>
            <person name="Akhand A.I."/>
            <person name="Morshed G."/>
            <person name="Roy S."/>
            <person name="Uddin K.S."/>
            <person name="Rabeya T."/>
            <person name="Hossain A.S."/>
            <person name="Chowdhury A."/>
            <person name="Snigdha A.R."/>
            <person name="Mortoza M.S."/>
            <person name="Matin S.A."/>
            <person name="Hoque S.M.E."/>
            <person name="Islam M.K."/>
            <person name="Roy D.K."/>
            <person name="Haider R."/>
            <person name="Moosa M.M."/>
            <person name="Elias S.M."/>
            <person name="Hasan A.M."/>
            <person name="Jahan S."/>
            <person name="Shafiuddin M."/>
            <person name="Mahmood N."/>
            <person name="Shommy N.S."/>
        </authorList>
    </citation>
    <scope>NUCLEOTIDE SEQUENCE [LARGE SCALE GENOMIC DNA]</scope>
    <source>
        <strain evidence="2">cv. O-4</strain>
    </source>
</reference>
<dbReference type="OrthoDB" id="1912352at2759"/>
<dbReference type="PANTHER" id="PTHR47074:SF11">
    <property type="entry name" value="REVERSE TRANSCRIPTASE-LIKE PROTEIN"/>
    <property type="match status" value="1"/>
</dbReference>